<keyword evidence="9 14" id="KW-0012">Acyltransferase</keyword>
<feature type="active site" evidence="14">
    <location>
        <position position="112"/>
    </location>
</feature>
<dbReference type="PANTHER" id="PTHR43091:SF2">
    <property type="entry name" value="BETA-KETOACYL-[ACYL-CARRIER-PROTEIN] SYNTHASE III 2"/>
    <property type="match status" value="1"/>
</dbReference>
<comment type="catalytic activity">
    <reaction evidence="12">
        <text>2-methylpropanoyl-CoA + malonyl-[ACP] + H(+) = 4-methyl-3-oxopentanoyl-[ACP] + CO2 + CoA</text>
        <dbReference type="Rhea" id="RHEA:42268"/>
        <dbReference type="Rhea" id="RHEA-COMP:9623"/>
        <dbReference type="Rhea" id="RHEA-COMP:9940"/>
        <dbReference type="ChEBI" id="CHEBI:15378"/>
        <dbReference type="ChEBI" id="CHEBI:16526"/>
        <dbReference type="ChEBI" id="CHEBI:57287"/>
        <dbReference type="ChEBI" id="CHEBI:57338"/>
        <dbReference type="ChEBI" id="CHEBI:78449"/>
        <dbReference type="ChEBI" id="CHEBI:78820"/>
        <dbReference type="EC" id="2.3.1.300"/>
    </reaction>
    <physiologicalReaction direction="left-to-right" evidence="12">
        <dbReference type="Rhea" id="RHEA:42269"/>
    </physiologicalReaction>
</comment>
<dbReference type="Pfam" id="PF08545">
    <property type="entry name" value="ACP_syn_III"/>
    <property type="match status" value="1"/>
</dbReference>
<dbReference type="PANTHER" id="PTHR43091">
    <property type="entry name" value="3-OXOACYL-[ACYL-CARRIER-PROTEIN] SYNTHASE"/>
    <property type="match status" value="1"/>
</dbReference>
<evidence type="ECO:0000256" key="10">
    <source>
        <dbReference type="ARBA" id="ARBA00051096"/>
    </source>
</evidence>
<dbReference type="Gene3D" id="3.40.47.10">
    <property type="match status" value="1"/>
</dbReference>
<sequence length="336" mass="35788">MKTTKIIGTGSCVPDRIVTNDELAGVVDTSDSWIQERTGICRRHISVKETTSELAAEAARAAVLDAGILPEDLGLIIAATSSADTVMPTVACRVQAALGNRSAVCFDLNAACSGFLYSLNVAHSMIKSGLCSTALVVGAENMSKTIDWTDRGTCVLFGDGAGACVLQASDDGWISTVSGADGLRGDVLTYAGNTLHNFLTAPLSGETPYMKMDGQAVFKFAVKTVPACINSLLEQAGCRKQDVRWYLLHQANERIISAAARRLGEPIEKFPINLNEYGNTSAASIPILLDEMNREGRLEQGDKIVLAGFGAGLTWGATLLTWQDDHRKMNGTKKGK</sequence>
<evidence type="ECO:0000256" key="2">
    <source>
        <dbReference type="ARBA" id="ARBA00008642"/>
    </source>
</evidence>
<evidence type="ECO:0000256" key="3">
    <source>
        <dbReference type="ARBA" id="ARBA00022490"/>
    </source>
</evidence>
<keyword evidence="3 14" id="KW-0963">Cytoplasm</keyword>
<accession>A0A4Q7NZP4</accession>
<evidence type="ECO:0000256" key="11">
    <source>
        <dbReference type="ARBA" id="ARBA00052407"/>
    </source>
</evidence>
<keyword evidence="4 14" id="KW-0444">Lipid biosynthesis</keyword>
<dbReference type="GO" id="GO:0033818">
    <property type="term" value="F:beta-ketoacyl-acyl-carrier-protein synthase III activity"/>
    <property type="evidence" value="ECO:0007669"/>
    <property type="project" value="UniProtKB-UniRule"/>
</dbReference>
<dbReference type="GO" id="GO:0004315">
    <property type="term" value="F:3-oxoacyl-[acyl-carrier-protein] synthase activity"/>
    <property type="evidence" value="ECO:0007669"/>
    <property type="project" value="InterPro"/>
</dbReference>
<dbReference type="NCBIfam" id="TIGR00747">
    <property type="entry name" value="fabH"/>
    <property type="match status" value="1"/>
</dbReference>
<evidence type="ECO:0000256" key="7">
    <source>
        <dbReference type="ARBA" id="ARBA00023098"/>
    </source>
</evidence>
<evidence type="ECO:0000256" key="4">
    <source>
        <dbReference type="ARBA" id="ARBA00022516"/>
    </source>
</evidence>
<evidence type="ECO:0000256" key="9">
    <source>
        <dbReference type="ARBA" id="ARBA00023315"/>
    </source>
</evidence>
<evidence type="ECO:0000259" key="15">
    <source>
        <dbReference type="Pfam" id="PF08541"/>
    </source>
</evidence>
<evidence type="ECO:0000259" key="16">
    <source>
        <dbReference type="Pfam" id="PF08545"/>
    </source>
</evidence>
<comment type="subcellular location">
    <subcellularLocation>
        <location evidence="14">Cytoplasm</location>
    </subcellularLocation>
</comment>
<proteinExistence type="inferred from homology"/>
<dbReference type="CDD" id="cd00830">
    <property type="entry name" value="KAS_III"/>
    <property type="match status" value="1"/>
</dbReference>
<comment type="catalytic activity">
    <reaction evidence="11">
        <text>(2S)-2-methylbutanoyl-CoA + malonyl-[ACP] + H(+) = (4S)-4-methyl-3-oxohexanoyl-[ACP] + CO2 + CoA</text>
        <dbReference type="Rhea" id="RHEA:42276"/>
        <dbReference type="Rhea" id="RHEA-COMP:9623"/>
        <dbReference type="Rhea" id="RHEA-COMP:17148"/>
        <dbReference type="ChEBI" id="CHEBI:15378"/>
        <dbReference type="ChEBI" id="CHEBI:16526"/>
        <dbReference type="ChEBI" id="CHEBI:57287"/>
        <dbReference type="ChEBI" id="CHEBI:78449"/>
        <dbReference type="ChEBI" id="CHEBI:88166"/>
        <dbReference type="ChEBI" id="CHEBI:167462"/>
        <dbReference type="EC" id="2.3.1.300"/>
    </reaction>
    <physiologicalReaction direction="left-to-right" evidence="11">
        <dbReference type="Rhea" id="RHEA:42277"/>
    </physiologicalReaction>
</comment>
<comment type="caution">
    <text evidence="17">The sequence shown here is derived from an EMBL/GenBank/DDBJ whole genome shotgun (WGS) entry which is preliminary data.</text>
</comment>
<dbReference type="GO" id="GO:0005737">
    <property type="term" value="C:cytoplasm"/>
    <property type="evidence" value="ECO:0007669"/>
    <property type="project" value="UniProtKB-SubCell"/>
</dbReference>
<evidence type="ECO:0000256" key="13">
    <source>
        <dbReference type="ARBA" id="ARBA00052985"/>
    </source>
</evidence>
<comment type="subunit">
    <text evidence="14">Homodimer.</text>
</comment>
<dbReference type="RefSeq" id="WP_130436142.1">
    <property type="nucleotide sequence ID" value="NZ_SGXF01000007.1"/>
</dbReference>
<evidence type="ECO:0000256" key="12">
    <source>
        <dbReference type="ARBA" id="ARBA00052467"/>
    </source>
</evidence>
<keyword evidence="18" id="KW-1185">Reference proteome</keyword>
<dbReference type="EC" id="2.3.1.180" evidence="14"/>
<feature type="region of interest" description="ACP-binding" evidence="14">
    <location>
        <begin position="250"/>
        <end position="254"/>
    </location>
</feature>
<comment type="catalytic activity">
    <reaction evidence="10">
        <text>malonyl-[ACP] + acetyl-CoA + H(+) = 3-oxobutanoyl-[ACP] + CO2 + CoA</text>
        <dbReference type="Rhea" id="RHEA:12080"/>
        <dbReference type="Rhea" id="RHEA-COMP:9623"/>
        <dbReference type="Rhea" id="RHEA-COMP:9625"/>
        <dbReference type="ChEBI" id="CHEBI:15378"/>
        <dbReference type="ChEBI" id="CHEBI:16526"/>
        <dbReference type="ChEBI" id="CHEBI:57287"/>
        <dbReference type="ChEBI" id="CHEBI:57288"/>
        <dbReference type="ChEBI" id="CHEBI:78449"/>
        <dbReference type="ChEBI" id="CHEBI:78450"/>
        <dbReference type="EC" id="2.3.1.180"/>
    </reaction>
    <physiologicalReaction direction="left-to-right" evidence="10">
        <dbReference type="Rhea" id="RHEA:12081"/>
    </physiologicalReaction>
</comment>
<evidence type="ECO:0000256" key="8">
    <source>
        <dbReference type="ARBA" id="ARBA00023160"/>
    </source>
</evidence>
<feature type="active site" evidence="14">
    <location>
        <position position="249"/>
    </location>
</feature>
<feature type="domain" description="Beta-ketoacyl-[acyl-carrier-protein] synthase III N-terminal" evidence="16">
    <location>
        <begin position="106"/>
        <end position="182"/>
    </location>
</feature>
<dbReference type="InterPro" id="IPR013751">
    <property type="entry name" value="ACP_syn_III_N"/>
</dbReference>
<reference evidence="17 18" key="1">
    <citation type="submission" date="2019-02" db="EMBL/GenBank/DDBJ databases">
        <title>Genomic Encyclopedia of Type Strains, Phase IV (KMG-IV): sequencing the most valuable type-strain genomes for metagenomic binning, comparative biology and taxonomic classification.</title>
        <authorList>
            <person name="Goeker M."/>
        </authorList>
    </citation>
    <scope>NUCLEOTIDE SEQUENCE [LARGE SCALE GENOMIC DNA]</scope>
    <source>
        <strain evidence="17 18">DSM 29486</strain>
    </source>
</reference>
<evidence type="ECO:0000256" key="6">
    <source>
        <dbReference type="ARBA" id="ARBA00022832"/>
    </source>
</evidence>
<dbReference type="InterPro" id="IPR016039">
    <property type="entry name" value="Thiolase-like"/>
</dbReference>
<dbReference type="NCBIfam" id="NF006829">
    <property type="entry name" value="PRK09352.1"/>
    <property type="match status" value="1"/>
</dbReference>
<keyword evidence="14" id="KW-0511">Multifunctional enzyme</keyword>
<keyword evidence="5 14" id="KW-0808">Transferase</keyword>
<keyword evidence="8 14" id="KW-0275">Fatty acid biosynthesis</keyword>
<feature type="domain" description="Beta-ketoacyl-[acyl-carrier-protein] synthase III C-terminal" evidence="15">
    <location>
        <begin position="233"/>
        <end position="322"/>
    </location>
</feature>
<dbReference type="InterPro" id="IPR004655">
    <property type="entry name" value="FabH"/>
</dbReference>
<dbReference type="OrthoDB" id="9815506at2"/>
<comment type="similarity">
    <text evidence="2 14">Belongs to the thiolase-like superfamily. FabH family.</text>
</comment>
<keyword evidence="6 14" id="KW-0276">Fatty acid metabolism</keyword>
<feature type="active site" evidence="14">
    <location>
        <position position="279"/>
    </location>
</feature>
<comment type="domain">
    <text evidence="14">The last Arg residue of the ACP-binding site is essential for the weak association between ACP/AcpP and FabH.</text>
</comment>
<dbReference type="EMBL" id="SGXF01000007">
    <property type="protein sequence ID" value="RZS92824.1"/>
    <property type="molecule type" value="Genomic_DNA"/>
</dbReference>
<gene>
    <name evidence="14" type="primary">fabH</name>
    <name evidence="17" type="ORF">EV209_2896</name>
</gene>
<comment type="function">
    <text evidence="14">Catalyzes the condensation reaction of fatty acid synthesis by the addition to an acyl acceptor of two carbons from malonyl-ACP. Catalyzes the first condensation reaction which initiates fatty acid synthesis and may therefore play a role in governing the total rate of fatty acid production. Possesses both acetoacetyl-ACP synthase and acetyl transacylase activities. Its substrate specificity determines the biosynthesis of branched-chain and/or straight-chain of fatty acids.</text>
</comment>
<dbReference type="Proteomes" id="UP000292927">
    <property type="component" value="Unassembled WGS sequence"/>
</dbReference>
<evidence type="ECO:0000256" key="5">
    <source>
        <dbReference type="ARBA" id="ARBA00022679"/>
    </source>
</evidence>
<dbReference type="HAMAP" id="MF_01815">
    <property type="entry name" value="FabH"/>
    <property type="match status" value="1"/>
</dbReference>
<dbReference type="FunFam" id="3.40.47.10:FF:000004">
    <property type="entry name" value="3-oxoacyl-[acyl-carrier-protein] synthase 3"/>
    <property type="match status" value="1"/>
</dbReference>
<comment type="pathway">
    <text evidence="1 14">Lipid metabolism; fatty acid biosynthesis.</text>
</comment>
<comment type="catalytic activity">
    <reaction evidence="13">
        <text>3-methylbutanoyl-CoA + malonyl-[ACP] + H(+) = 5-methyl-3-oxohexanoyl-[ACP] + CO2 + CoA</text>
        <dbReference type="Rhea" id="RHEA:42272"/>
        <dbReference type="Rhea" id="RHEA-COMP:9623"/>
        <dbReference type="Rhea" id="RHEA-COMP:9941"/>
        <dbReference type="ChEBI" id="CHEBI:15378"/>
        <dbReference type="ChEBI" id="CHEBI:16526"/>
        <dbReference type="ChEBI" id="CHEBI:57287"/>
        <dbReference type="ChEBI" id="CHEBI:57345"/>
        <dbReference type="ChEBI" id="CHEBI:78449"/>
        <dbReference type="ChEBI" id="CHEBI:78822"/>
        <dbReference type="EC" id="2.3.1.300"/>
    </reaction>
    <physiologicalReaction direction="left-to-right" evidence="13">
        <dbReference type="Rhea" id="RHEA:42273"/>
    </physiologicalReaction>
</comment>
<dbReference type="UniPathway" id="UPA00094"/>
<dbReference type="AlphaFoldDB" id="A0A4Q7NZP4"/>
<organism evidence="17 18">
    <name type="scientific">Cuneatibacter caecimuris</name>
    <dbReference type="NCBI Taxonomy" id="1796618"/>
    <lineage>
        <taxon>Bacteria</taxon>
        <taxon>Bacillati</taxon>
        <taxon>Bacillota</taxon>
        <taxon>Clostridia</taxon>
        <taxon>Lachnospirales</taxon>
        <taxon>Lachnospiraceae</taxon>
        <taxon>Cuneatibacter</taxon>
    </lineage>
</organism>
<protein>
    <recommendedName>
        <fullName evidence="14">Beta-ketoacyl-[acyl-carrier-protein] synthase III</fullName>
        <shortName evidence="14">Beta-ketoacyl-ACP synthase III</shortName>
        <shortName evidence="14">KAS III</shortName>
        <ecNumber evidence="14">2.3.1.180</ecNumber>
    </recommendedName>
    <alternativeName>
        <fullName evidence="14">3-oxoacyl-[acyl-carrier-protein] synthase 3</fullName>
    </alternativeName>
    <alternativeName>
        <fullName evidence="14">3-oxoacyl-[acyl-carrier-protein] synthase III</fullName>
    </alternativeName>
</protein>
<dbReference type="Pfam" id="PF08541">
    <property type="entry name" value="ACP_syn_III_C"/>
    <property type="match status" value="1"/>
</dbReference>
<dbReference type="InterPro" id="IPR013747">
    <property type="entry name" value="ACP_syn_III_C"/>
</dbReference>
<evidence type="ECO:0000256" key="14">
    <source>
        <dbReference type="HAMAP-Rule" id="MF_01815"/>
    </source>
</evidence>
<keyword evidence="7 14" id="KW-0443">Lipid metabolism</keyword>
<name>A0A4Q7NZP4_9FIRM</name>
<dbReference type="SUPFAM" id="SSF53901">
    <property type="entry name" value="Thiolase-like"/>
    <property type="match status" value="1"/>
</dbReference>
<dbReference type="GO" id="GO:0006633">
    <property type="term" value="P:fatty acid biosynthetic process"/>
    <property type="evidence" value="ECO:0007669"/>
    <property type="project" value="UniProtKB-UniRule"/>
</dbReference>
<evidence type="ECO:0000313" key="18">
    <source>
        <dbReference type="Proteomes" id="UP000292927"/>
    </source>
</evidence>
<evidence type="ECO:0000313" key="17">
    <source>
        <dbReference type="EMBL" id="RZS92824.1"/>
    </source>
</evidence>
<evidence type="ECO:0000256" key="1">
    <source>
        <dbReference type="ARBA" id="ARBA00005194"/>
    </source>
</evidence>